<reference evidence="2" key="1">
    <citation type="submission" date="2023-10" db="EMBL/GenBank/DDBJ databases">
        <title>Genome assembly of Pristionchus species.</title>
        <authorList>
            <person name="Yoshida K."/>
            <person name="Sommer R.J."/>
        </authorList>
    </citation>
    <scope>NUCLEOTIDE SEQUENCE</scope>
    <source>
        <strain evidence="2">RS0144</strain>
    </source>
</reference>
<feature type="non-terminal residue" evidence="2">
    <location>
        <position position="111"/>
    </location>
</feature>
<feature type="region of interest" description="Disordered" evidence="1">
    <location>
        <begin position="47"/>
        <end position="77"/>
    </location>
</feature>
<dbReference type="AlphaFoldDB" id="A0AAV5TF79"/>
<proteinExistence type="predicted"/>
<evidence type="ECO:0000313" key="2">
    <source>
        <dbReference type="EMBL" id="GMS90771.1"/>
    </source>
</evidence>
<protein>
    <submittedName>
        <fullName evidence="2">Uncharacterized protein</fullName>
    </submittedName>
</protein>
<gene>
    <name evidence="2" type="ORF">PENTCL1PPCAC_12946</name>
</gene>
<evidence type="ECO:0000256" key="1">
    <source>
        <dbReference type="SAM" id="MobiDB-lite"/>
    </source>
</evidence>
<keyword evidence="3" id="KW-1185">Reference proteome</keyword>
<dbReference type="Proteomes" id="UP001432027">
    <property type="component" value="Unassembled WGS sequence"/>
</dbReference>
<feature type="non-terminal residue" evidence="2">
    <location>
        <position position="1"/>
    </location>
</feature>
<name>A0AAV5TF79_9BILA</name>
<comment type="caution">
    <text evidence="2">The sequence shown here is derived from an EMBL/GenBank/DDBJ whole genome shotgun (WGS) entry which is preliminary data.</text>
</comment>
<sequence length="111" mass="12656">VFYKDSSGVVSGPIGEEDAQALLKADFFKESHSFRVIDADDFQSLNDQRTLNGAENPFSKTEPSSEKEEQKELEMSTVMRERNELRELTEAEGSMAAMRQKIIDKFKETMK</sequence>
<organism evidence="2 3">
    <name type="scientific">Pristionchus entomophagus</name>
    <dbReference type="NCBI Taxonomy" id="358040"/>
    <lineage>
        <taxon>Eukaryota</taxon>
        <taxon>Metazoa</taxon>
        <taxon>Ecdysozoa</taxon>
        <taxon>Nematoda</taxon>
        <taxon>Chromadorea</taxon>
        <taxon>Rhabditida</taxon>
        <taxon>Rhabditina</taxon>
        <taxon>Diplogasteromorpha</taxon>
        <taxon>Diplogasteroidea</taxon>
        <taxon>Neodiplogasteridae</taxon>
        <taxon>Pristionchus</taxon>
    </lineage>
</organism>
<feature type="compositionally biased region" description="Basic and acidic residues" evidence="1">
    <location>
        <begin position="63"/>
        <end position="77"/>
    </location>
</feature>
<accession>A0AAV5TF79</accession>
<feature type="compositionally biased region" description="Polar residues" evidence="1">
    <location>
        <begin position="47"/>
        <end position="62"/>
    </location>
</feature>
<evidence type="ECO:0000313" key="3">
    <source>
        <dbReference type="Proteomes" id="UP001432027"/>
    </source>
</evidence>
<dbReference type="EMBL" id="BTSX01000003">
    <property type="protein sequence ID" value="GMS90771.1"/>
    <property type="molecule type" value="Genomic_DNA"/>
</dbReference>